<proteinExistence type="inferred from homology"/>
<evidence type="ECO:0000256" key="4">
    <source>
        <dbReference type="ARBA" id="ARBA00022691"/>
    </source>
</evidence>
<evidence type="ECO:0000256" key="5">
    <source>
        <dbReference type="ARBA" id="ARBA00023098"/>
    </source>
</evidence>
<feature type="domain" description="DUF7884" evidence="6">
    <location>
        <begin position="9"/>
        <end position="84"/>
    </location>
</feature>
<dbReference type="EMBL" id="PFPA01000064">
    <property type="protein sequence ID" value="PIZ87971.1"/>
    <property type="molecule type" value="Genomic_DNA"/>
</dbReference>
<dbReference type="CDD" id="cd02440">
    <property type="entry name" value="AdoMet_MTases"/>
    <property type="match status" value="1"/>
</dbReference>
<evidence type="ECO:0000313" key="7">
    <source>
        <dbReference type="EMBL" id="PIZ87971.1"/>
    </source>
</evidence>
<dbReference type="Pfam" id="PF25371">
    <property type="entry name" value="DUF7884"/>
    <property type="match status" value="1"/>
</dbReference>
<dbReference type="InterPro" id="IPR029063">
    <property type="entry name" value="SAM-dependent_MTases_sf"/>
</dbReference>
<dbReference type="InterPro" id="IPR003333">
    <property type="entry name" value="CMAS"/>
</dbReference>
<dbReference type="GO" id="GO:0032259">
    <property type="term" value="P:methylation"/>
    <property type="evidence" value="ECO:0007669"/>
    <property type="project" value="UniProtKB-KW"/>
</dbReference>
<dbReference type="GO" id="GO:0008610">
    <property type="term" value="P:lipid biosynthetic process"/>
    <property type="evidence" value="ECO:0007669"/>
    <property type="project" value="InterPro"/>
</dbReference>
<dbReference type="PANTHER" id="PTHR43667">
    <property type="entry name" value="CYCLOPROPANE-FATTY-ACYL-PHOSPHOLIPID SYNTHASE"/>
    <property type="match status" value="1"/>
</dbReference>
<comment type="caution">
    <text evidence="7">The sequence shown here is derived from an EMBL/GenBank/DDBJ whole genome shotgun (WGS) entry which is preliminary data.</text>
</comment>
<keyword evidence="5" id="KW-0443">Lipid metabolism</keyword>
<dbReference type="PIRSF" id="PIRSF003085">
    <property type="entry name" value="CMAS"/>
    <property type="match status" value="1"/>
</dbReference>
<dbReference type="SUPFAM" id="SSF53335">
    <property type="entry name" value="S-adenosyl-L-methionine-dependent methyltransferases"/>
    <property type="match status" value="1"/>
</dbReference>
<dbReference type="Gene3D" id="3.40.50.150">
    <property type="entry name" value="Vaccinia Virus protein VP39"/>
    <property type="match status" value="1"/>
</dbReference>
<name>A0A2M7UVG7_9BACT</name>
<dbReference type="Pfam" id="PF02353">
    <property type="entry name" value="CMAS"/>
    <property type="match status" value="1"/>
</dbReference>
<dbReference type="InterPro" id="IPR050723">
    <property type="entry name" value="CFA/CMAS"/>
</dbReference>
<evidence type="ECO:0000259" key="6">
    <source>
        <dbReference type="Pfam" id="PF25371"/>
    </source>
</evidence>
<dbReference type="PANTHER" id="PTHR43667:SF1">
    <property type="entry name" value="CYCLOPROPANE-FATTY-ACYL-PHOSPHOLIPID SYNTHASE"/>
    <property type="match status" value="1"/>
</dbReference>
<organism evidence="7 8">
    <name type="scientific">Candidatus Nealsonbacteria bacterium CG_4_10_14_0_2_um_filter_39_15</name>
    <dbReference type="NCBI Taxonomy" id="1974681"/>
    <lineage>
        <taxon>Bacteria</taxon>
        <taxon>Candidatus Nealsoniibacteriota</taxon>
    </lineage>
</organism>
<evidence type="ECO:0000313" key="8">
    <source>
        <dbReference type="Proteomes" id="UP000230081"/>
    </source>
</evidence>
<evidence type="ECO:0000256" key="3">
    <source>
        <dbReference type="ARBA" id="ARBA00022679"/>
    </source>
</evidence>
<evidence type="ECO:0000256" key="2">
    <source>
        <dbReference type="ARBA" id="ARBA00022603"/>
    </source>
</evidence>
<gene>
    <name evidence="7" type="ORF">COX91_02685</name>
</gene>
<keyword evidence="2 7" id="KW-0489">Methyltransferase</keyword>
<keyword evidence="3 7" id="KW-0808">Transferase</keyword>
<dbReference type="InterPro" id="IPR057206">
    <property type="entry name" value="DUF7884"/>
</dbReference>
<dbReference type="GO" id="GO:0008168">
    <property type="term" value="F:methyltransferase activity"/>
    <property type="evidence" value="ECO:0007669"/>
    <property type="project" value="UniProtKB-KW"/>
</dbReference>
<protein>
    <submittedName>
        <fullName evidence="7">SAM-dependent methyltransferase</fullName>
    </submittedName>
</protein>
<keyword evidence="4" id="KW-0949">S-adenosyl-L-methionine</keyword>
<reference evidence="8" key="1">
    <citation type="submission" date="2017-09" db="EMBL/GenBank/DDBJ databases">
        <title>Depth-based differentiation of microbial function through sediment-hosted aquifers and enrichment of novel symbionts in the deep terrestrial subsurface.</title>
        <authorList>
            <person name="Probst A.J."/>
            <person name="Ladd B."/>
            <person name="Jarett J.K."/>
            <person name="Geller-Mcgrath D.E."/>
            <person name="Sieber C.M.K."/>
            <person name="Emerson J.B."/>
            <person name="Anantharaman K."/>
            <person name="Thomas B.C."/>
            <person name="Malmstrom R."/>
            <person name="Stieglmeier M."/>
            <person name="Klingl A."/>
            <person name="Woyke T."/>
            <person name="Ryan C.M."/>
            <person name="Banfield J.F."/>
        </authorList>
    </citation>
    <scope>NUCLEOTIDE SEQUENCE [LARGE SCALE GENOMIC DNA]</scope>
</reference>
<sequence>MKSALDKLFKALSSNSPEISFEVEFWDGTKEKYGSGIKKFKLIIKNKGVIKRILGGGSMGFGEEFMRGNILIEGNLQDLIKMKYGPNFVDFSLSLKDKLKIFYNYIFSLGTILNSERNISYHYDVGNDFYSLWLDPTLTYSCAYFKKEEDTLEQAQLQKYEHVSKKLQLKRGETLVDMGCGWGGMMFYAAENYGVKCEGYTLSENQYSYVLEEIRKRKLQDFVKIYLKDYREAEGKFDKFVSIGMFEHVGKKFYPIFFEVVKKLLKSGGTGLLQTIGSSKDTPTDPWVTKYIFPGGFIPALQVIINIMNQKGLVFFDIEDLRRHYHMTLDKWIERFEKNIDKIRKVLIKIFGSGERVEEFLRMWRLYLNGSSVSFKAGGNRLYQITFSNGLNDQLPLTRSYLYSPSSQSERRWK</sequence>
<dbReference type="Proteomes" id="UP000230081">
    <property type="component" value="Unassembled WGS sequence"/>
</dbReference>
<accession>A0A2M7UVG7</accession>
<dbReference type="AlphaFoldDB" id="A0A2M7UVG7"/>
<evidence type="ECO:0000256" key="1">
    <source>
        <dbReference type="ARBA" id="ARBA00010815"/>
    </source>
</evidence>
<comment type="similarity">
    <text evidence="1">Belongs to the CFA/CMAS family.</text>
</comment>